<evidence type="ECO:0000313" key="3">
    <source>
        <dbReference type="EMBL" id="ABM93825.1"/>
    </source>
</evidence>
<evidence type="ECO:0000256" key="1">
    <source>
        <dbReference type="ARBA" id="ARBA00007689"/>
    </source>
</evidence>
<dbReference type="AlphaFoldDB" id="A2SE36"/>
<gene>
    <name evidence="3" type="ordered locus">Mpe_A0863</name>
</gene>
<dbReference type="SUPFAM" id="SSF54909">
    <property type="entry name" value="Dimeric alpha+beta barrel"/>
    <property type="match status" value="1"/>
</dbReference>
<sequence length="99" mass="10924">MLFALHMIDKPASLELRQRLRPAHRAHLDLIADRLAIAGPLLDEGGAMAGSLIVAEFADRAAVEDWLANEPFTVGGLYARVDIRPFRNVYPQRAGFAEV</sequence>
<dbReference type="eggNOG" id="COG2350">
    <property type="taxonomic scope" value="Bacteria"/>
</dbReference>
<evidence type="ECO:0000313" key="4">
    <source>
        <dbReference type="Proteomes" id="UP000000366"/>
    </source>
</evidence>
<dbReference type="EMBL" id="CP000555">
    <property type="protein sequence ID" value="ABM93825.1"/>
    <property type="molecule type" value="Genomic_DNA"/>
</dbReference>
<dbReference type="InterPro" id="IPR011008">
    <property type="entry name" value="Dimeric_a/b-barrel"/>
</dbReference>
<accession>A2SE36</accession>
<dbReference type="PANTHER" id="PTHR33606">
    <property type="entry name" value="PROTEIN YCII"/>
    <property type="match status" value="1"/>
</dbReference>
<evidence type="ECO:0000259" key="2">
    <source>
        <dbReference type="Pfam" id="PF03795"/>
    </source>
</evidence>
<protein>
    <recommendedName>
        <fullName evidence="2">YCII-related domain-containing protein</fullName>
    </recommendedName>
</protein>
<dbReference type="Proteomes" id="UP000000366">
    <property type="component" value="Chromosome"/>
</dbReference>
<proteinExistence type="inferred from homology"/>
<dbReference type="RefSeq" id="WP_011828463.1">
    <property type="nucleotide sequence ID" value="NC_008825.1"/>
</dbReference>
<dbReference type="InterPro" id="IPR051807">
    <property type="entry name" value="Sec-metab_biosynth-assoc"/>
</dbReference>
<dbReference type="Pfam" id="PF03795">
    <property type="entry name" value="YCII"/>
    <property type="match status" value="1"/>
</dbReference>
<name>A2SE36_METPP</name>
<comment type="similarity">
    <text evidence="1">Belongs to the YciI family.</text>
</comment>
<dbReference type="STRING" id="420662.Mpe_A0863"/>
<reference evidence="3 4" key="1">
    <citation type="journal article" date="2007" name="J. Bacteriol.">
        <title>Whole-genome analysis of the methyl tert-butyl ether-degrading beta-proteobacterium Methylibium petroleiphilum PM1.</title>
        <authorList>
            <person name="Kane S.R."/>
            <person name="Chakicherla A.Y."/>
            <person name="Chain P.S.G."/>
            <person name="Schmidt R."/>
            <person name="Shin M.W."/>
            <person name="Legler T.C."/>
            <person name="Scow K.M."/>
            <person name="Larimer F.W."/>
            <person name="Lucas S.M."/>
            <person name="Richardson P.M."/>
            <person name="Hristova K.R."/>
        </authorList>
    </citation>
    <scope>NUCLEOTIDE SEQUENCE [LARGE SCALE GENOMIC DNA]</scope>
    <source>
        <strain evidence="4">ATCC BAA-1232 / LMG 22953 / PM1</strain>
    </source>
</reference>
<dbReference type="PANTHER" id="PTHR33606:SF3">
    <property type="entry name" value="PROTEIN YCII"/>
    <property type="match status" value="1"/>
</dbReference>
<dbReference type="HOGENOM" id="CLU_110355_3_1_4"/>
<organism evidence="3 4">
    <name type="scientific">Methylibium petroleiphilum (strain ATCC BAA-1232 / LMG 22953 / PM1)</name>
    <dbReference type="NCBI Taxonomy" id="420662"/>
    <lineage>
        <taxon>Bacteria</taxon>
        <taxon>Pseudomonadati</taxon>
        <taxon>Pseudomonadota</taxon>
        <taxon>Betaproteobacteria</taxon>
        <taxon>Burkholderiales</taxon>
        <taxon>Sphaerotilaceae</taxon>
        <taxon>Methylibium</taxon>
    </lineage>
</organism>
<keyword evidence="4" id="KW-1185">Reference proteome</keyword>
<dbReference type="InterPro" id="IPR005545">
    <property type="entry name" value="YCII"/>
</dbReference>
<dbReference type="KEGG" id="mpt:Mpe_A0863"/>
<dbReference type="Gene3D" id="3.30.70.1060">
    <property type="entry name" value="Dimeric alpha+beta barrel"/>
    <property type="match status" value="1"/>
</dbReference>
<feature type="domain" description="YCII-related" evidence="2">
    <location>
        <begin position="1"/>
        <end position="87"/>
    </location>
</feature>